<name>A0A183H123_9BILA</name>
<reference evidence="1 2" key="2">
    <citation type="submission" date="2018-11" db="EMBL/GenBank/DDBJ databases">
        <authorList>
            <consortium name="Pathogen Informatics"/>
        </authorList>
    </citation>
    <scope>NUCLEOTIDE SEQUENCE [LARGE SCALE GENOMIC DNA]</scope>
</reference>
<gene>
    <name evidence="1" type="ORF">OFLC_LOCUS1184</name>
</gene>
<evidence type="ECO:0000313" key="2">
    <source>
        <dbReference type="Proteomes" id="UP000267606"/>
    </source>
</evidence>
<keyword evidence="2" id="KW-1185">Reference proteome</keyword>
<organism evidence="3">
    <name type="scientific">Onchocerca flexuosa</name>
    <dbReference type="NCBI Taxonomy" id="387005"/>
    <lineage>
        <taxon>Eukaryota</taxon>
        <taxon>Metazoa</taxon>
        <taxon>Ecdysozoa</taxon>
        <taxon>Nematoda</taxon>
        <taxon>Chromadorea</taxon>
        <taxon>Rhabditida</taxon>
        <taxon>Spirurina</taxon>
        <taxon>Spiruromorpha</taxon>
        <taxon>Filarioidea</taxon>
        <taxon>Onchocercidae</taxon>
        <taxon>Onchocerca</taxon>
    </lineage>
</organism>
<accession>A0A183H123</accession>
<evidence type="ECO:0000313" key="3">
    <source>
        <dbReference type="WBParaSite" id="OFLC_0000118201-mRNA-1"/>
    </source>
</evidence>
<sequence>MCVFVCVYVHCADDAVYRLTSILSPYLLRLDQLLTRSSRSLSQANIAIVETLGMFLDTIMNKLIYCGVDENAVHSLCRIFVILENGILDRVE</sequence>
<protein>
    <submittedName>
        <fullName evidence="3">Sec7_N domain-containing protein</fullName>
    </submittedName>
</protein>
<dbReference type="WBParaSite" id="OFLC_0000118201-mRNA-1">
    <property type="protein sequence ID" value="OFLC_0000118201-mRNA-1"/>
    <property type="gene ID" value="OFLC_0000118201"/>
</dbReference>
<reference evidence="3" key="1">
    <citation type="submission" date="2016-06" db="UniProtKB">
        <authorList>
            <consortium name="WormBaseParasite"/>
        </authorList>
    </citation>
    <scope>IDENTIFICATION</scope>
</reference>
<dbReference type="Proteomes" id="UP000267606">
    <property type="component" value="Unassembled WGS sequence"/>
</dbReference>
<dbReference type="AlphaFoldDB" id="A0A183H123"/>
<evidence type="ECO:0000313" key="1">
    <source>
        <dbReference type="EMBL" id="VDO28570.1"/>
    </source>
</evidence>
<dbReference type="EMBL" id="UZAJ01000522">
    <property type="protein sequence ID" value="VDO28570.1"/>
    <property type="molecule type" value="Genomic_DNA"/>
</dbReference>
<proteinExistence type="predicted"/>